<evidence type="ECO:0000256" key="3">
    <source>
        <dbReference type="ARBA" id="ARBA00022683"/>
    </source>
</evidence>
<dbReference type="PANTHER" id="PTHR33705">
    <property type="entry name" value="PHOSPHOCARRIER PROTEIN HPR"/>
    <property type="match status" value="1"/>
</dbReference>
<dbReference type="KEGG" id="anr:Ana3638_00535"/>
<accession>A0A6P1TJM1</accession>
<reference evidence="5 6" key="1">
    <citation type="submission" date="2020-01" db="EMBL/GenBank/DDBJ databases">
        <title>Genome analysis of Anaerocolumna sp. CBA3638.</title>
        <authorList>
            <person name="Kim J."/>
            <person name="Roh S.W."/>
        </authorList>
    </citation>
    <scope>NUCLEOTIDE SEQUENCE [LARGE SCALE GENOMIC DNA]</scope>
    <source>
        <strain evidence="5 6">CBA3638</strain>
    </source>
</reference>
<keyword evidence="2" id="KW-0963">Cytoplasm</keyword>
<comment type="subcellular location">
    <subcellularLocation>
        <location evidence="1">Cytoplasm</location>
    </subcellularLocation>
</comment>
<dbReference type="Proteomes" id="UP000464314">
    <property type="component" value="Chromosome"/>
</dbReference>
<proteinExistence type="predicted"/>
<keyword evidence="6" id="KW-1185">Reference proteome</keyword>
<name>A0A6P1TJM1_9FIRM</name>
<dbReference type="NCBIfam" id="TIGR01003">
    <property type="entry name" value="PTS_HPr_family"/>
    <property type="match status" value="1"/>
</dbReference>
<evidence type="ECO:0000256" key="2">
    <source>
        <dbReference type="ARBA" id="ARBA00022490"/>
    </source>
</evidence>
<dbReference type="Pfam" id="PF00381">
    <property type="entry name" value="PTS-HPr"/>
    <property type="match status" value="1"/>
</dbReference>
<evidence type="ECO:0000313" key="6">
    <source>
        <dbReference type="Proteomes" id="UP000464314"/>
    </source>
</evidence>
<dbReference type="EMBL" id="CP048000">
    <property type="protein sequence ID" value="QHQ59468.1"/>
    <property type="molecule type" value="Genomic_DNA"/>
</dbReference>
<dbReference type="PROSITE" id="PS51350">
    <property type="entry name" value="PTS_HPR_DOM"/>
    <property type="match status" value="1"/>
</dbReference>
<dbReference type="RefSeq" id="WP_161836083.1">
    <property type="nucleotide sequence ID" value="NZ_CP048000.1"/>
</dbReference>
<gene>
    <name evidence="5" type="ORF">Ana3638_00535</name>
</gene>
<dbReference type="SUPFAM" id="SSF55594">
    <property type="entry name" value="HPr-like"/>
    <property type="match status" value="1"/>
</dbReference>
<evidence type="ECO:0000259" key="4">
    <source>
        <dbReference type="PROSITE" id="PS51350"/>
    </source>
</evidence>
<dbReference type="Gene3D" id="3.30.1340.10">
    <property type="entry name" value="HPr-like"/>
    <property type="match status" value="1"/>
</dbReference>
<protein>
    <submittedName>
        <fullName evidence="5">HPr family phosphocarrier protein</fullName>
    </submittedName>
</protein>
<dbReference type="PRINTS" id="PR00107">
    <property type="entry name" value="PHOSPHOCPHPR"/>
</dbReference>
<dbReference type="InterPro" id="IPR050399">
    <property type="entry name" value="HPr"/>
</dbReference>
<dbReference type="AlphaFoldDB" id="A0A6P1TJM1"/>
<dbReference type="CDD" id="cd00367">
    <property type="entry name" value="PTS-HPr_like"/>
    <property type="match status" value="1"/>
</dbReference>
<evidence type="ECO:0000256" key="1">
    <source>
        <dbReference type="ARBA" id="ARBA00004496"/>
    </source>
</evidence>
<feature type="domain" description="HPr" evidence="4">
    <location>
        <begin position="1"/>
        <end position="87"/>
    </location>
</feature>
<dbReference type="GO" id="GO:0005737">
    <property type="term" value="C:cytoplasm"/>
    <property type="evidence" value="ECO:0007669"/>
    <property type="project" value="UniProtKB-SubCell"/>
</dbReference>
<dbReference type="GO" id="GO:0009401">
    <property type="term" value="P:phosphoenolpyruvate-dependent sugar phosphotransferase system"/>
    <property type="evidence" value="ECO:0007669"/>
    <property type="project" value="UniProtKB-KW"/>
</dbReference>
<sequence>MVSQKITVTNKSGIHARPAGELVQVASKCSSDVVIQVGEKRVNPKSILMLMAAAIRCGTEITVECNGETEEEDLKKILDAIHSGLGE</sequence>
<evidence type="ECO:0000313" key="5">
    <source>
        <dbReference type="EMBL" id="QHQ59468.1"/>
    </source>
</evidence>
<dbReference type="InterPro" id="IPR035895">
    <property type="entry name" value="HPr-like_sf"/>
</dbReference>
<dbReference type="InterPro" id="IPR000032">
    <property type="entry name" value="HPr-like"/>
</dbReference>
<organism evidence="5 6">
    <name type="scientific">Anaerocolumna sedimenticola</name>
    <dbReference type="NCBI Taxonomy" id="2696063"/>
    <lineage>
        <taxon>Bacteria</taxon>
        <taxon>Bacillati</taxon>
        <taxon>Bacillota</taxon>
        <taxon>Clostridia</taxon>
        <taxon>Lachnospirales</taxon>
        <taxon>Lachnospiraceae</taxon>
        <taxon>Anaerocolumna</taxon>
    </lineage>
</organism>
<keyword evidence="3" id="KW-0598">Phosphotransferase system</keyword>
<dbReference type="PANTHER" id="PTHR33705:SF2">
    <property type="entry name" value="PHOSPHOCARRIER PROTEIN NPR"/>
    <property type="match status" value="1"/>
</dbReference>